<dbReference type="SUPFAM" id="SSF56322">
    <property type="entry name" value="ADC synthase"/>
    <property type="match status" value="1"/>
</dbReference>
<dbReference type="GO" id="GO:0046820">
    <property type="term" value="F:4-amino-4-deoxychorismate synthase activity"/>
    <property type="evidence" value="ECO:0007669"/>
    <property type="project" value="TreeGrafter"/>
</dbReference>
<dbReference type="InterPro" id="IPR005801">
    <property type="entry name" value="ADC_synthase"/>
</dbReference>
<dbReference type="PRINTS" id="PR00095">
    <property type="entry name" value="ANTSNTHASEI"/>
</dbReference>
<dbReference type="Proteomes" id="UP000438699">
    <property type="component" value="Unassembled WGS sequence"/>
</dbReference>
<dbReference type="Gene3D" id="3.60.120.10">
    <property type="entry name" value="Anthranilate synthase"/>
    <property type="match status" value="1"/>
</dbReference>
<dbReference type="EMBL" id="WAIE01000006">
    <property type="protein sequence ID" value="KAB1440820.1"/>
    <property type="molecule type" value="Genomic_DNA"/>
</dbReference>
<accession>A0A6N6N1U0</accession>
<dbReference type="AlphaFoldDB" id="A0A6N6N1U0"/>
<evidence type="ECO:0000313" key="2">
    <source>
        <dbReference type="EMBL" id="KAB1440820.1"/>
    </source>
</evidence>
<protein>
    <submittedName>
        <fullName evidence="2">Anthranilate synthase component I family protein</fullName>
    </submittedName>
</protein>
<organism evidence="2 3">
    <name type="scientific">Pseudodesulfovibrio senegalensis</name>
    <dbReference type="NCBI Taxonomy" id="1721087"/>
    <lineage>
        <taxon>Bacteria</taxon>
        <taxon>Pseudomonadati</taxon>
        <taxon>Thermodesulfobacteriota</taxon>
        <taxon>Desulfovibrionia</taxon>
        <taxon>Desulfovibrionales</taxon>
        <taxon>Desulfovibrionaceae</taxon>
    </lineage>
</organism>
<name>A0A6N6N1U0_9BACT</name>
<evidence type="ECO:0000259" key="1">
    <source>
        <dbReference type="Pfam" id="PF00425"/>
    </source>
</evidence>
<feature type="domain" description="Chorismate-utilising enzyme C-terminal" evidence="1">
    <location>
        <begin position="159"/>
        <end position="422"/>
    </location>
</feature>
<dbReference type="RefSeq" id="WP_151151564.1">
    <property type="nucleotide sequence ID" value="NZ_WAIE01000006.1"/>
</dbReference>
<comment type="caution">
    <text evidence="2">The sequence shown here is derived from an EMBL/GenBank/DDBJ whole genome shotgun (WGS) entry which is preliminary data.</text>
</comment>
<keyword evidence="3" id="KW-1185">Reference proteome</keyword>
<gene>
    <name evidence="2" type="ORF">F8A88_12780</name>
</gene>
<dbReference type="InterPro" id="IPR015890">
    <property type="entry name" value="Chorismate_C"/>
</dbReference>
<evidence type="ECO:0000313" key="3">
    <source>
        <dbReference type="Proteomes" id="UP000438699"/>
    </source>
</evidence>
<proteinExistence type="predicted"/>
<dbReference type="InterPro" id="IPR019999">
    <property type="entry name" value="Anth_synth_I-like"/>
</dbReference>
<dbReference type="GO" id="GO:0000162">
    <property type="term" value="P:L-tryptophan biosynthetic process"/>
    <property type="evidence" value="ECO:0007669"/>
    <property type="project" value="TreeGrafter"/>
</dbReference>
<dbReference type="Pfam" id="PF00425">
    <property type="entry name" value="Chorismate_bind"/>
    <property type="match status" value="1"/>
</dbReference>
<dbReference type="PANTHER" id="PTHR11236">
    <property type="entry name" value="AMINOBENZOATE/ANTHRANILATE SYNTHASE"/>
    <property type="match status" value="1"/>
</dbReference>
<dbReference type="OrthoDB" id="9806579at2"/>
<sequence>MMPCNESFVLEPGRIPDLEAWLVRNGADAFLSSPGFAGETRCLCGLEPLDELVVREDTAREQLKGFAFSGPGPCLGFLSYDYGMLLRGIGTQKQSGFPLGHLRKYALLVEHDCVSGAVSVSGRDSEQVRRTARILSEPGPQRHPGFFPDLGQPVASMDRPSYEHGVRGTLERIRQGWTYQLNLSTRLGWACDCAAHDPAELFLALHASHGAPFYAHFSSGQYRILSTSPELFVRVRNGRVLSRPIKGTLAVPGERVYSVADVDPELVRALTESEKECAELSMIVDLMRNDISANCEYGSVRVENHRSVFVVDNLLQMHADVRGTLCAGRDCLDLFLDAFPGGSVTGCPKASSMRIIDELEPHARGMFCGSLVIIEDERTMDSSIAIRTAVADTKGGTLDYWAGSGIVIDSCPAREYRETMAKAAKFFGAAAKRGSA</sequence>
<dbReference type="PANTHER" id="PTHR11236:SF50">
    <property type="entry name" value="AMINODEOXYCHORISMATE SYNTHASE COMPONENT 1"/>
    <property type="match status" value="1"/>
</dbReference>
<reference evidence="2 3" key="1">
    <citation type="journal article" date="2017" name="Int. J. Syst. Evol. Microbiol.">
        <title>Desulfovibrio senegalensis sp. nov., a mesophilic sulfate reducer isolated from marine sediment.</title>
        <authorList>
            <person name="Thioye A."/>
            <person name="Gam Z.B.A."/>
            <person name="Mbengue M."/>
            <person name="Cayol J.L."/>
            <person name="Joseph-Bartoli M."/>
            <person name="Toure-Kane C."/>
            <person name="Labat M."/>
        </authorList>
    </citation>
    <scope>NUCLEOTIDE SEQUENCE [LARGE SCALE GENOMIC DNA]</scope>
    <source>
        <strain evidence="2 3">DSM 101509</strain>
    </source>
</reference>